<accession>A0ABD5PH85</accession>
<evidence type="ECO:0000313" key="1">
    <source>
        <dbReference type="EMBL" id="MFC4360074.1"/>
    </source>
</evidence>
<protein>
    <submittedName>
        <fullName evidence="1">DUF429 domain-containing protein</fullName>
    </submittedName>
</protein>
<reference evidence="1 2" key="1">
    <citation type="journal article" date="2019" name="Int. J. Syst. Evol. Microbiol.">
        <title>The Global Catalogue of Microorganisms (GCM) 10K type strain sequencing project: providing services to taxonomists for standard genome sequencing and annotation.</title>
        <authorList>
            <consortium name="The Broad Institute Genomics Platform"/>
            <consortium name="The Broad Institute Genome Sequencing Center for Infectious Disease"/>
            <person name="Wu L."/>
            <person name="Ma J."/>
        </authorList>
    </citation>
    <scope>NUCLEOTIDE SEQUENCE [LARGE SCALE GENOMIC DNA]</scope>
    <source>
        <strain evidence="1 2">CGMCC 1.12553</strain>
    </source>
</reference>
<dbReference type="EMBL" id="JBHSDS010000010">
    <property type="protein sequence ID" value="MFC4360074.1"/>
    <property type="molecule type" value="Genomic_DNA"/>
</dbReference>
<dbReference type="Proteomes" id="UP001595921">
    <property type="component" value="Unassembled WGS sequence"/>
</dbReference>
<sequence length="307" mass="32764">MTEFDTVYGVDFAVAKTDADRKVWVAEGRVEDGELRITRLQCARDFFGSGPDADDGPRGRDETLEALWRGIAGVDGDGRQADPDIADDAAWGLDFPFAVPGSIIENHDEWDAFVAEFPASVGLGDDDASPDGLRDRATAAGETARAVDAGGAKPAAGWLMKYLTYHGIERVLKPLVADGSATVVPMQSVGEHGDAGPVVMEVYPGGTLGELSCEFDGAVNRNYKGTTDADLRNRRNNLDALAEAGVEFGDDGDDCSLHERAAHDDDALDAVVAAFATWRNTRSDADFDAPADYDPNGEHAIEGYIYS</sequence>
<gene>
    <name evidence="1" type="ORF">ACFO0N_19160</name>
</gene>
<name>A0ABD5PH85_9EURY</name>
<dbReference type="AlphaFoldDB" id="A0ABD5PH85"/>
<dbReference type="RefSeq" id="WP_267623229.1">
    <property type="nucleotide sequence ID" value="NZ_JAODIW010000008.1"/>
</dbReference>
<comment type="caution">
    <text evidence="1">The sequence shown here is derived from an EMBL/GenBank/DDBJ whole genome shotgun (WGS) entry which is preliminary data.</text>
</comment>
<keyword evidence="2" id="KW-1185">Reference proteome</keyword>
<organism evidence="1 2">
    <name type="scientific">Halobium salinum</name>
    <dbReference type="NCBI Taxonomy" id="1364940"/>
    <lineage>
        <taxon>Archaea</taxon>
        <taxon>Methanobacteriati</taxon>
        <taxon>Methanobacteriota</taxon>
        <taxon>Stenosarchaea group</taxon>
        <taxon>Halobacteria</taxon>
        <taxon>Halobacteriales</taxon>
        <taxon>Haloferacaceae</taxon>
        <taxon>Halobium</taxon>
    </lineage>
</organism>
<proteinExistence type="predicted"/>
<evidence type="ECO:0000313" key="2">
    <source>
        <dbReference type="Proteomes" id="UP001595921"/>
    </source>
</evidence>